<dbReference type="Proteomes" id="UP001054837">
    <property type="component" value="Unassembled WGS sequence"/>
</dbReference>
<name>A0AAV4MET5_9ARAC</name>
<gene>
    <name evidence="1" type="ORF">CDAR_114711</name>
</gene>
<accession>A0AAV4MET5</accession>
<dbReference type="AlphaFoldDB" id="A0AAV4MET5"/>
<dbReference type="EMBL" id="BPLQ01000391">
    <property type="protein sequence ID" value="GIX70682.1"/>
    <property type="molecule type" value="Genomic_DNA"/>
</dbReference>
<protein>
    <submittedName>
        <fullName evidence="1">Uncharacterized protein</fullName>
    </submittedName>
</protein>
<organism evidence="1 2">
    <name type="scientific">Caerostris darwini</name>
    <dbReference type="NCBI Taxonomy" id="1538125"/>
    <lineage>
        <taxon>Eukaryota</taxon>
        <taxon>Metazoa</taxon>
        <taxon>Ecdysozoa</taxon>
        <taxon>Arthropoda</taxon>
        <taxon>Chelicerata</taxon>
        <taxon>Arachnida</taxon>
        <taxon>Araneae</taxon>
        <taxon>Araneomorphae</taxon>
        <taxon>Entelegynae</taxon>
        <taxon>Araneoidea</taxon>
        <taxon>Araneidae</taxon>
        <taxon>Caerostris</taxon>
    </lineage>
</organism>
<reference evidence="1 2" key="1">
    <citation type="submission" date="2021-06" db="EMBL/GenBank/DDBJ databases">
        <title>Caerostris darwini draft genome.</title>
        <authorList>
            <person name="Kono N."/>
            <person name="Arakawa K."/>
        </authorList>
    </citation>
    <scope>NUCLEOTIDE SEQUENCE [LARGE SCALE GENOMIC DNA]</scope>
</reference>
<proteinExistence type="predicted"/>
<sequence>MRIGILTGLESRSKTLWSAVRIYLSGEMDGGDLLPPNSSITFSARVLHPLEAPFPILVHLVAAADKRADNKECPIHSREECRDRFGLLLARMSLKKDGAASWEPTGSYVGIMRHLLPWVGFNRK</sequence>
<comment type="caution">
    <text evidence="1">The sequence shown here is derived from an EMBL/GenBank/DDBJ whole genome shotgun (WGS) entry which is preliminary data.</text>
</comment>
<evidence type="ECO:0000313" key="1">
    <source>
        <dbReference type="EMBL" id="GIX70682.1"/>
    </source>
</evidence>
<keyword evidence="2" id="KW-1185">Reference proteome</keyword>
<evidence type="ECO:0000313" key="2">
    <source>
        <dbReference type="Proteomes" id="UP001054837"/>
    </source>
</evidence>